<proteinExistence type="predicted"/>
<protein>
    <recommendedName>
        <fullName evidence="2">Replication protein A OB domain-containing protein</fullName>
    </recommendedName>
</protein>
<keyword evidence="1" id="KW-0238">DNA-binding</keyword>
<keyword evidence="4" id="KW-1185">Reference proteome</keyword>
<gene>
    <name evidence="3" type="ORF">POM88_048230</name>
</gene>
<feature type="domain" description="Replication protein A OB" evidence="2">
    <location>
        <begin position="23"/>
        <end position="105"/>
    </location>
</feature>
<dbReference type="PANTHER" id="PTHR31008:SF15">
    <property type="entry name" value="GPI-ANCHORED ADHESIN-LIKE PROTEIN"/>
    <property type="match status" value="1"/>
</dbReference>
<dbReference type="AlphaFoldDB" id="A0AAD8GVD3"/>
<comment type="caution">
    <text evidence="3">The sequence shown here is derived from an EMBL/GenBank/DDBJ whole genome shotgun (WGS) entry which is preliminary data.</text>
</comment>
<organism evidence="3 4">
    <name type="scientific">Heracleum sosnowskyi</name>
    <dbReference type="NCBI Taxonomy" id="360622"/>
    <lineage>
        <taxon>Eukaryota</taxon>
        <taxon>Viridiplantae</taxon>
        <taxon>Streptophyta</taxon>
        <taxon>Embryophyta</taxon>
        <taxon>Tracheophyta</taxon>
        <taxon>Spermatophyta</taxon>
        <taxon>Magnoliopsida</taxon>
        <taxon>eudicotyledons</taxon>
        <taxon>Gunneridae</taxon>
        <taxon>Pentapetalae</taxon>
        <taxon>asterids</taxon>
        <taxon>campanulids</taxon>
        <taxon>Apiales</taxon>
        <taxon>Apiaceae</taxon>
        <taxon>Apioideae</taxon>
        <taxon>apioid superclade</taxon>
        <taxon>Tordylieae</taxon>
        <taxon>Tordyliinae</taxon>
        <taxon>Heracleum</taxon>
    </lineage>
</organism>
<evidence type="ECO:0000259" key="2">
    <source>
        <dbReference type="Pfam" id="PF16900"/>
    </source>
</evidence>
<dbReference type="GO" id="GO:0003677">
    <property type="term" value="F:DNA binding"/>
    <property type="evidence" value="ECO:0007669"/>
    <property type="project" value="UniProtKB-KW"/>
</dbReference>
<reference evidence="3" key="2">
    <citation type="submission" date="2023-05" db="EMBL/GenBank/DDBJ databases">
        <authorList>
            <person name="Schelkunov M.I."/>
        </authorList>
    </citation>
    <scope>NUCLEOTIDE SEQUENCE</scope>
    <source>
        <strain evidence="3">Hsosn_3</strain>
        <tissue evidence="3">Leaf</tissue>
    </source>
</reference>
<evidence type="ECO:0000256" key="1">
    <source>
        <dbReference type="ARBA" id="ARBA00023125"/>
    </source>
</evidence>
<dbReference type="EMBL" id="JAUIZM010000011">
    <property type="protein sequence ID" value="KAK1354974.1"/>
    <property type="molecule type" value="Genomic_DNA"/>
</dbReference>
<sequence>MCVCVVWKSFKTRVTVKVCGGQITKVLEMDTKDVVGIIKFYQPLVDLVNKWGNPQKQVKFTITDGRSSVNVTFWDAFAEKFQEQMNRVSEKPVIVIIASIRVGLWNIGKWVFSSNGGSDDELAQNGAFINNFQCELFVSRDGNIEKLVSGLLKPFVAQLKIVEEQVVLAAKSIKLETENYRDGERWFTKDTLER</sequence>
<dbReference type="InterPro" id="IPR031657">
    <property type="entry name" value="REPA_OB_2"/>
</dbReference>
<dbReference type="Gene3D" id="2.40.50.140">
    <property type="entry name" value="Nucleic acid-binding proteins"/>
    <property type="match status" value="1"/>
</dbReference>
<evidence type="ECO:0000313" key="4">
    <source>
        <dbReference type="Proteomes" id="UP001237642"/>
    </source>
</evidence>
<dbReference type="Pfam" id="PF16900">
    <property type="entry name" value="REPA_OB_2"/>
    <property type="match status" value="1"/>
</dbReference>
<dbReference type="SUPFAM" id="SSF50249">
    <property type="entry name" value="Nucleic acid-binding proteins"/>
    <property type="match status" value="1"/>
</dbReference>
<evidence type="ECO:0000313" key="3">
    <source>
        <dbReference type="EMBL" id="KAK1354974.1"/>
    </source>
</evidence>
<name>A0AAD8GVD3_9APIA</name>
<dbReference type="PANTHER" id="PTHR31008">
    <property type="entry name" value="COP1-INTERACTING PROTEIN-RELATED"/>
    <property type="match status" value="1"/>
</dbReference>
<dbReference type="InterPro" id="IPR012340">
    <property type="entry name" value="NA-bd_OB-fold"/>
</dbReference>
<dbReference type="Proteomes" id="UP001237642">
    <property type="component" value="Unassembled WGS sequence"/>
</dbReference>
<reference evidence="3" key="1">
    <citation type="submission" date="2023-02" db="EMBL/GenBank/DDBJ databases">
        <title>Genome of toxic invasive species Heracleum sosnowskyi carries increased number of genes despite the absence of recent whole-genome duplications.</title>
        <authorList>
            <person name="Schelkunov M."/>
            <person name="Shtratnikova V."/>
            <person name="Makarenko M."/>
            <person name="Klepikova A."/>
            <person name="Omelchenko D."/>
            <person name="Novikova G."/>
            <person name="Obukhova E."/>
            <person name="Bogdanov V."/>
            <person name="Penin A."/>
            <person name="Logacheva M."/>
        </authorList>
    </citation>
    <scope>NUCLEOTIDE SEQUENCE</scope>
    <source>
        <strain evidence="3">Hsosn_3</strain>
        <tissue evidence="3">Leaf</tissue>
    </source>
</reference>
<accession>A0AAD8GVD3</accession>